<dbReference type="Gene3D" id="3.90.25.10">
    <property type="entry name" value="UDP-galactose 4-epimerase, domain 1"/>
    <property type="match status" value="1"/>
</dbReference>
<protein>
    <recommendedName>
        <fullName evidence="4 6">dTDP-4-dehydrorhamnose reductase</fullName>
        <ecNumber evidence="3 6">1.1.1.133</ecNumber>
    </recommendedName>
</protein>
<dbReference type="FunFam" id="3.40.50.720:FF:000159">
    <property type="entry name" value="dTDP-4-dehydrorhamnose reductase"/>
    <property type="match status" value="1"/>
</dbReference>
<keyword evidence="6" id="KW-0560">Oxidoreductase</keyword>
<dbReference type="RefSeq" id="WP_089376085.1">
    <property type="nucleotide sequence ID" value="NZ_FZOA01000008.1"/>
</dbReference>
<dbReference type="InterPro" id="IPR029903">
    <property type="entry name" value="RmlD-like-bd"/>
</dbReference>
<dbReference type="CDD" id="cd05254">
    <property type="entry name" value="dTDP_HR_like_SDR_e"/>
    <property type="match status" value="1"/>
</dbReference>
<proteinExistence type="inferred from homology"/>
<dbReference type="InterPro" id="IPR036291">
    <property type="entry name" value="NAD(P)-bd_dom_sf"/>
</dbReference>
<dbReference type="GO" id="GO:0008831">
    <property type="term" value="F:dTDP-4-dehydrorhamnose reductase activity"/>
    <property type="evidence" value="ECO:0007669"/>
    <property type="project" value="UniProtKB-EC"/>
</dbReference>
<dbReference type="GO" id="GO:0019305">
    <property type="term" value="P:dTDP-rhamnose biosynthetic process"/>
    <property type="evidence" value="ECO:0007669"/>
    <property type="project" value="UniProtKB-UniPathway"/>
</dbReference>
<evidence type="ECO:0000256" key="5">
    <source>
        <dbReference type="ARBA" id="ARBA00048200"/>
    </source>
</evidence>
<dbReference type="Pfam" id="PF04321">
    <property type="entry name" value="RmlD_sub_bind"/>
    <property type="match status" value="1"/>
</dbReference>
<evidence type="ECO:0000256" key="3">
    <source>
        <dbReference type="ARBA" id="ARBA00012929"/>
    </source>
</evidence>
<keyword evidence="6" id="KW-0521">NADP</keyword>
<dbReference type="InterPro" id="IPR005913">
    <property type="entry name" value="dTDP_dehydrorham_reduct"/>
</dbReference>
<dbReference type="OrthoDB" id="9803892at2"/>
<dbReference type="EMBL" id="FZOA01000008">
    <property type="protein sequence ID" value="SNR96590.1"/>
    <property type="molecule type" value="Genomic_DNA"/>
</dbReference>
<evidence type="ECO:0000259" key="7">
    <source>
        <dbReference type="Pfam" id="PF04321"/>
    </source>
</evidence>
<dbReference type="Proteomes" id="UP000198305">
    <property type="component" value="Unassembled WGS sequence"/>
</dbReference>
<comment type="similarity">
    <text evidence="2 6">Belongs to the dTDP-4-dehydrorhamnose reductase family.</text>
</comment>
<dbReference type="PANTHER" id="PTHR10491">
    <property type="entry name" value="DTDP-4-DEHYDRORHAMNOSE REDUCTASE"/>
    <property type="match status" value="1"/>
</dbReference>
<dbReference type="GO" id="GO:0005829">
    <property type="term" value="C:cytosol"/>
    <property type="evidence" value="ECO:0007669"/>
    <property type="project" value="TreeGrafter"/>
</dbReference>
<dbReference type="AlphaFoldDB" id="A0A239AM58"/>
<reference evidence="9" key="1">
    <citation type="submission" date="2017-06" db="EMBL/GenBank/DDBJ databases">
        <authorList>
            <person name="Varghese N."/>
            <person name="Submissions S."/>
        </authorList>
    </citation>
    <scope>NUCLEOTIDE SEQUENCE [LARGE SCALE GENOMIC DNA]</scope>
    <source>
        <strain evidence="9">Ca-68</strain>
    </source>
</reference>
<name>A0A239AM58_9PROT</name>
<keyword evidence="9" id="KW-1185">Reference proteome</keyword>
<comment type="pathway">
    <text evidence="1 6">Carbohydrate biosynthesis; dTDP-L-rhamnose biosynthesis.</text>
</comment>
<evidence type="ECO:0000313" key="8">
    <source>
        <dbReference type="EMBL" id="SNR96590.1"/>
    </source>
</evidence>
<evidence type="ECO:0000313" key="9">
    <source>
        <dbReference type="Proteomes" id="UP000198305"/>
    </source>
</evidence>
<dbReference type="NCBIfam" id="TIGR01214">
    <property type="entry name" value="rmlD"/>
    <property type="match status" value="1"/>
</dbReference>
<evidence type="ECO:0000256" key="1">
    <source>
        <dbReference type="ARBA" id="ARBA00004781"/>
    </source>
</evidence>
<dbReference type="UniPathway" id="UPA00124"/>
<comment type="function">
    <text evidence="6">Catalyzes the reduction of dTDP-6-deoxy-L-lyxo-4-hexulose to yield dTDP-L-rhamnose.</text>
</comment>
<gene>
    <name evidence="8" type="ORF">SAMN05192560_2002</name>
</gene>
<feature type="domain" description="RmlD-like substrate binding" evidence="7">
    <location>
        <begin position="6"/>
        <end position="297"/>
    </location>
</feature>
<evidence type="ECO:0000256" key="4">
    <source>
        <dbReference type="ARBA" id="ARBA00017099"/>
    </source>
</evidence>
<dbReference type="EC" id="1.1.1.133" evidence="3 6"/>
<dbReference type="PANTHER" id="PTHR10491:SF4">
    <property type="entry name" value="METHIONINE ADENOSYLTRANSFERASE 2 SUBUNIT BETA"/>
    <property type="match status" value="1"/>
</dbReference>
<evidence type="ECO:0000256" key="2">
    <source>
        <dbReference type="ARBA" id="ARBA00010944"/>
    </source>
</evidence>
<comment type="cofactor">
    <cofactor evidence="6">
        <name>Mg(2+)</name>
        <dbReference type="ChEBI" id="CHEBI:18420"/>
    </cofactor>
    <text evidence="6">Binds 1 Mg(2+) ion per monomer.</text>
</comment>
<comment type="catalytic activity">
    <reaction evidence="5 6">
        <text>dTDP-beta-L-rhamnose + NADP(+) = dTDP-4-dehydro-beta-L-rhamnose + NADPH + H(+)</text>
        <dbReference type="Rhea" id="RHEA:21796"/>
        <dbReference type="ChEBI" id="CHEBI:15378"/>
        <dbReference type="ChEBI" id="CHEBI:57510"/>
        <dbReference type="ChEBI" id="CHEBI:57783"/>
        <dbReference type="ChEBI" id="CHEBI:58349"/>
        <dbReference type="ChEBI" id="CHEBI:62830"/>
        <dbReference type="EC" id="1.1.1.133"/>
    </reaction>
</comment>
<evidence type="ECO:0000256" key="6">
    <source>
        <dbReference type="RuleBase" id="RU364082"/>
    </source>
</evidence>
<dbReference type="SUPFAM" id="SSF51735">
    <property type="entry name" value="NAD(P)-binding Rossmann-fold domains"/>
    <property type="match status" value="1"/>
</dbReference>
<sequence>MTKFRKILLTGIHGQVGNALHPRLQQLGQVIALDRKQLDLTDINAIRQAVRDIKPDLIINPAAYTAVDKAESEPALAHAINGIAPGIFAEEAARLGALLVHYSTDYVFDGNKSSPYLETDVPHPVSVYGASKLAGEQAIQASNAHHLILRTSWVYSTHGKNFLLTILRLAAQQDTLRIVADQFGAPTSSNTIADTTIAILQQWDPQHNGIYHLVNSGETNWHGFAREIILQYVQLQKQRHWQALKVQPEHVIGITTAEYPTPAHRPTNSRMLNKKIEQLTGLELPHWQTALVDTLKQL</sequence>
<dbReference type="Gene3D" id="3.40.50.720">
    <property type="entry name" value="NAD(P)-binding Rossmann-like Domain"/>
    <property type="match status" value="1"/>
</dbReference>
<accession>A0A239AM58</accession>
<organism evidence="8 9">
    <name type="scientific">Methylobacillus rhizosphaerae</name>
    <dbReference type="NCBI Taxonomy" id="551994"/>
    <lineage>
        <taxon>Bacteria</taxon>
        <taxon>Pseudomonadati</taxon>
        <taxon>Pseudomonadota</taxon>
        <taxon>Betaproteobacteria</taxon>
        <taxon>Nitrosomonadales</taxon>
        <taxon>Methylophilaceae</taxon>
        <taxon>Methylobacillus</taxon>
    </lineage>
</organism>